<dbReference type="AlphaFoldDB" id="A0A317T0T5"/>
<dbReference type="SUPFAM" id="SSF53187">
    <property type="entry name" value="Zn-dependent exopeptidases"/>
    <property type="match status" value="1"/>
</dbReference>
<keyword evidence="1" id="KW-0808">Transferase</keyword>
<dbReference type="STRING" id="42249.A0A317T0T5"/>
<feature type="chain" id="PRO_5016189196" description="Peptide hydrolase" evidence="3">
    <location>
        <begin position="24"/>
        <end position="409"/>
    </location>
</feature>
<proteinExistence type="inferred from homology"/>
<dbReference type="EC" id="3.4.-.-" evidence="3"/>
<gene>
    <name evidence="5" type="ORF">C7212DRAFT_291710</name>
</gene>
<keyword evidence="3" id="KW-0479">Metal-binding</keyword>
<keyword evidence="6" id="KW-1185">Reference proteome</keyword>
<dbReference type="GO" id="GO:0008270">
    <property type="term" value="F:zinc ion binding"/>
    <property type="evidence" value="ECO:0007669"/>
    <property type="project" value="TreeGrafter"/>
</dbReference>
<dbReference type="InterPro" id="IPR007484">
    <property type="entry name" value="Peptidase_M28"/>
</dbReference>
<dbReference type="Gene3D" id="3.40.630.10">
    <property type="entry name" value="Zn peptidases"/>
    <property type="match status" value="1"/>
</dbReference>
<keyword evidence="3" id="KW-0378">Hydrolase</keyword>
<reference evidence="5 6" key="1">
    <citation type="submission" date="2018-03" db="EMBL/GenBank/DDBJ databases">
        <title>Genomes of Pezizomycetes fungi and the evolution of truffles.</title>
        <authorList>
            <person name="Murat C."/>
            <person name="Payen T."/>
            <person name="Noel B."/>
            <person name="Kuo A."/>
            <person name="Martin F.M."/>
        </authorList>
    </citation>
    <scope>NUCLEOTIDE SEQUENCE [LARGE SCALE GENOMIC DNA]</scope>
    <source>
        <strain evidence="5">091103-1</strain>
    </source>
</reference>
<dbReference type="InterPro" id="IPR037457">
    <property type="entry name" value="M28_QC"/>
</dbReference>
<keyword evidence="2" id="KW-0012">Acyltransferase</keyword>
<keyword evidence="3" id="KW-0862">Zinc</keyword>
<accession>A0A317T0T5</accession>
<dbReference type="EMBL" id="PYWC01000003">
    <property type="protein sequence ID" value="PWW80332.1"/>
    <property type="molecule type" value="Genomic_DNA"/>
</dbReference>
<dbReference type="PANTHER" id="PTHR12283:SF6">
    <property type="entry name" value="GLUTAMINYL-PEPTIDE CYCLOTRANSFERASE-RELATED"/>
    <property type="match status" value="1"/>
</dbReference>
<organism evidence="5 6">
    <name type="scientific">Tuber magnatum</name>
    <name type="common">white Piedmont truffle</name>
    <dbReference type="NCBI Taxonomy" id="42249"/>
    <lineage>
        <taxon>Eukaryota</taxon>
        <taxon>Fungi</taxon>
        <taxon>Dikarya</taxon>
        <taxon>Ascomycota</taxon>
        <taxon>Pezizomycotina</taxon>
        <taxon>Pezizomycetes</taxon>
        <taxon>Pezizales</taxon>
        <taxon>Tuberaceae</taxon>
        <taxon>Tuber</taxon>
    </lineage>
</organism>
<sequence>MVPLLRFLLLPILLPLFPTLTTAWTDLSDETLARLPSPSDTDFDIASGALLSPILIPRVPGTEGSLKVLSHFQNFFATKLPKWKTSMQNSTATTPTSNGAAIPFANFYATRDPPWAIEGDVGRLVLVAHYDSKSTPEGFIGATDSAVPCAVLMHAAQAVDEALTRKWEDMRVKGLVGDGLGDGDGHEDAYRGVMILFLDGEEAFHTWTNEDSLYGARSLAETWESTPYTALSQRKNHISSIDLFLLLDLLGSKSPTIPSYFSTTHWAYTHMARLESRLRQQNRFLSHETSPNPWFFEPATKNAKSSNSMTIQDDHVPFLARGVEVLHVIPSPFPSVWHVLEDDGRHLDMPTVKDWAKLTTAFLAGWLGLEGFVEAPLEVMPIIDGRAEEVDDVTSGAVRRLGVRLKTEL</sequence>
<keyword evidence="3" id="KW-0732">Signal</keyword>
<dbReference type="OrthoDB" id="3907302at2759"/>
<evidence type="ECO:0000256" key="1">
    <source>
        <dbReference type="ARBA" id="ARBA00022679"/>
    </source>
</evidence>
<comment type="similarity">
    <text evidence="3">Belongs to the peptidase M28 family.</text>
</comment>
<dbReference type="InterPro" id="IPR040234">
    <property type="entry name" value="QC/QCL"/>
</dbReference>
<evidence type="ECO:0000259" key="4">
    <source>
        <dbReference type="Pfam" id="PF04389"/>
    </source>
</evidence>
<dbReference type="Proteomes" id="UP000246991">
    <property type="component" value="Unassembled WGS sequence"/>
</dbReference>
<dbReference type="PANTHER" id="PTHR12283">
    <property type="entry name" value="GLUTAMINYL-PEPTIDE CYCLOTRANSFERASE"/>
    <property type="match status" value="1"/>
</dbReference>
<name>A0A317T0T5_9PEZI</name>
<protein>
    <recommendedName>
        <fullName evidence="3">Peptide hydrolase</fullName>
        <ecNumber evidence="3">3.4.-.-</ecNumber>
    </recommendedName>
</protein>
<evidence type="ECO:0000256" key="2">
    <source>
        <dbReference type="ARBA" id="ARBA00023315"/>
    </source>
</evidence>
<dbReference type="CDD" id="cd03880">
    <property type="entry name" value="M28_QC_like"/>
    <property type="match status" value="1"/>
</dbReference>
<keyword evidence="3" id="KW-0645">Protease</keyword>
<evidence type="ECO:0000256" key="3">
    <source>
        <dbReference type="RuleBase" id="RU361240"/>
    </source>
</evidence>
<evidence type="ECO:0000313" key="5">
    <source>
        <dbReference type="EMBL" id="PWW80332.1"/>
    </source>
</evidence>
<evidence type="ECO:0000313" key="6">
    <source>
        <dbReference type="Proteomes" id="UP000246991"/>
    </source>
</evidence>
<dbReference type="GO" id="GO:0008233">
    <property type="term" value="F:peptidase activity"/>
    <property type="evidence" value="ECO:0007669"/>
    <property type="project" value="UniProtKB-KW"/>
</dbReference>
<dbReference type="GO" id="GO:0006508">
    <property type="term" value="P:proteolysis"/>
    <property type="evidence" value="ECO:0007669"/>
    <property type="project" value="UniProtKB-KW"/>
</dbReference>
<feature type="signal peptide" evidence="3">
    <location>
        <begin position="1"/>
        <end position="23"/>
    </location>
</feature>
<comment type="caution">
    <text evidence="5">The sequence shown here is derived from an EMBL/GenBank/DDBJ whole genome shotgun (WGS) entry which is preliminary data.</text>
</comment>
<dbReference type="GO" id="GO:0016603">
    <property type="term" value="F:glutaminyl-peptide cyclotransferase activity"/>
    <property type="evidence" value="ECO:0007669"/>
    <property type="project" value="InterPro"/>
</dbReference>
<feature type="domain" description="Peptidase M28" evidence="4">
    <location>
        <begin position="123"/>
        <end position="361"/>
    </location>
</feature>
<dbReference type="Pfam" id="PF04389">
    <property type="entry name" value="Peptidase_M28"/>
    <property type="match status" value="1"/>
</dbReference>